<proteinExistence type="predicted"/>
<evidence type="ECO:0000313" key="3">
    <source>
        <dbReference type="Proteomes" id="UP000271162"/>
    </source>
</evidence>
<name>A0A0N4XMV7_NIPBR</name>
<dbReference type="SUPFAM" id="SSF81321">
    <property type="entry name" value="Family A G protein-coupled receptor-like"/>
    <property type="match status" value="1"/>
</dbReference>
<sequence length="107" mass="12599">MFSILITAVQDHISKPAVWATCINSGINLFVYLILDRELRQHVKSLWTRDKGDSIEMDEEEEEDMLLKKQSMDRRKLRDHQQSRDVLRSGKGTRFGDLRVITKNYPH</sequence>
<dbReference type="AlphaFoldDB" id="A0A0N4XMV7"/>
<reference evidence="4" key="1">
    <citation type="submission" date="2017-02" db="UniProtKB">
        <authorList>
            <consortium name="WormBaseParasite"/>
        </authorList>
    </citation>
    <scope>IDENTIFICATION</scope>
</reference>
<accession>A0A0N4XMV7</accession>
<gene>
    <name evidence="2" type="ORF">NBR_LOCUS3860</name>
</gene>
<feature type="region of interest" description="Disordered" evidence="1">
    <location>
        <begin position="58"/>
        <end position="84"/>
    </location>
</feature>
<dbReference type="EMBL" id="UYSL01006323">
    <property type="protein sequence ID" value="VDL67449.1"/>
    <property type="molecule type" value="Genomic_DNA"/>
</dbReference>
<keyword evidence="3" id="KW-1185">Reference proteome</keyword>
<dbReference type="Proteomes" id="UP000271162">
    <property type="component" value="Unassembled WGS sequence"/>
</dbReference>
<evidence type="ECO:0000256" key="1">
    <source>
        <dbReference type="SAM" id="MobiDB-lite"/>
    </source>
</evidence>
<organism evidence="4">
    <name type="scientific">Nippostrongylus brasiliensis</name>
    <name type="common">Rat hookworm</name>
    <dbReference type="NCBI Taxonomy" id="27835"/>
    <lineage>
        <taxon>Eukaryota</taxon>
        <taxon>Metazoa</taxon>
        <taxon>Ecdysozoa</taxon>
        <taxon>Nematoda</taxon>
        <taxon>Chromadorea</taxon>
        <taxon>Rhabditida</taxon>
        <taxon>Rhabditina</taxon>
        <taxon>Rhabditomorpha</taxon>
        <taxon>Strongyloidea</taxon>
        <taxon>Heligmosomidae</taxon>
        <taxon>Nippostrongylus</taxon>
    </lineage>
</organism>
<evidence type="ECO:0000313" key="2">
    <source>
        <dbReference type="EMBL" id="VDL67449.1"/>
    </source>
</evidence>
<feature type="compositionally biased region" description="Basic and acidic residues" evidence="1">
    <location>
        <begin position="65"/>
        <end position="84"/>
    </location>
</feature>
<reference evidence="2 3" key="2">
    <citation type="submission" date="2018-11" db="EMBL/GenBank/DDBJ databases">
        <authorList>
            <consortium name="Pathogen Informatics"/>
        </authorList>
    </citation>
    <scope>NUCLEOTIDE SEQUENCE [LARGE SCALE GENOMIC DNA]</scope>
</reference>
<evidence type="ECO:0000313" key="4">
    <source>
        <dbReference type="WBParaSite" id="NBR_0000385901-mRNA-1"/>
    </source>
</evidence>
<protein>
    <submittedName>
        <fullName evidence="4">Anoctamin</fullName>
    </submittedName>
</protein>
<dbReference type="WBParaSite" id="NBR_0000385901-mRNA-1">
    <property type="protein sequence ID" value="NBR_0000385901-mRNA-1"/>
    <property type="gene ID" value="NBR_0000385901"/>
</dbReference>